<keyword evidence="2" id="KW-1185">Reference proteome</keyword>
<dbReference type="GeneID" id="36401403"/>
<protein>
    <submittedName>
        <fullName evidence="1">Uncharacterized protein</fullName>
    </submittedName>
</protein>
<name>A0A0P1B2Z7_PLAHL</name>
<evidence type="ECO:0000313" key="1">
    <source>
        <dbReference type="EMBL" id="CEG48530.1"/>
    </source>
</evidence>
<reference evidence="2" key="1">
    <citation type="submission" date="2014-09" db="EMBL/GenBank/DDBJ databases">
        <authorList>
            <person name="Sharma Rahul"/>
            <person name="Thines Marco"/>
        </authorList>
    </citation>
    <scope>NUCLEOTIDE SEQUENCE [LARGE SCALE GENOMIC DNA]</scope>
</reference>
<dbReference type="Proteomes" id="UP000054928">
    <property type="component" value="Unassembled WGS sequence"/>
</dbReference>
<dbReference type="RefSeq" id="XP_024584899.1">
    <property type="nucleotide sequence ID" value="XM_024719618.1"/>
</dbReference>
<accession>A0A0P1B2Z7</accession>
<organism evidence="1 2">
    <name type="scientific">Plasmopara halstedii</name>
    <name type="common">Downy mildew of sunflower</name>
    <dbReference type="NCBI Taxonomy" id="4781"/>
    <lineage>
        <taxon>Eukaryota</taxon>
        <taxon>Sar</taxon>
        <taxon>Stramenopiles</taxon>
        <taxon>Oomycota</taxon>
        <taxon>Peronosporomycetes</taxon>
        <taxon>Peronosporales</taxon>
        <taxon>Peronosporaceae</taxon>
        <taxon>Plasmopara</taxon>
    </lineage>
</organism>
<sequence length="106" mass="11805">MWWITQRASAFLASGILFRMSLIIRCCFSTVSAKSFRNLFAASQSAVFSNNKSNVLLKTDFEFARLSLSHAPTQRLCEVLNRYEIKGFALPIGTLSFVVSNSGTSQ</sequence>
<dbReference type="EMBL" id="CCYD01002939">
    <property type="protein sequence ID" value="CEG48530.1"/>
    <property type="molecule type" value="Genomic_DNA"/>
</dbReference>
<evidence type="ECO:0000313" key="2">
    <source>
        <dbReference type="Proteomes" id="UP000054928"/>
    </source>
</evidence>
<dbReference type="AlphaFoldDB" id="A0A0P1B2Z7"/>
<proteinExistence type="predicted"/>